<feature type="domain" description="Histidine kinase" evidence="8">
    <location>
        <begin position="352"/>
        <end position="610"/>
    </location>
</feature>
<dbReference type="PRINTS" id="PR00344">
    <property type="entry name" value="BCTRLSENSOR"/>
</dbReference>
<dbReference type="PROSITE" id="PS50113">
    <property type="entry name" value="PAC"/>
    <property type="match status" value="1"/>
</dbReference>
<organism evidence="11 12">
    <name type="scientific">Candidatus Nitrospira neomarina</name>
    <dbReference type="NCBI Taxonomy" id="3020899"/>
    <lineage>
        <taxon>Bacteria</taxon>
        <taxon>Pseudomonadati</taxon>
        <taxon>Nitrospirota</taxon>
        <taxon>Nitrospiria</taxon>
        <taxon>Nitrospirales</taxon>
        <taxon>Nitrospiraceae</taxon>
        <taxon>Nitrospira</taxon>
    </lineage>
</organism>
<name>A0AA96JZX3_9BACT</name>
<dbReference type="Pfam" id="PF02518">
    <property type="entry name" value="HATPase_c"/>
    <property type="match status" value="1"/>
</dbReference>
<dbReference type="InterPro" id="IPR005467">
    <property type="entry name" value="His_kinase_dom"/>
</dbReference>
<dbReference type="SMART" id="SM00091">
    <property type="entry name" value="PAS"/>
    <property type="match status" value="1"/>
</dbReference>
<dbReference type="PROSITE" id="PS50109">
    <property type="entry name" value="HIS_KIN"/>
    <property type="match status" value="1"/>
</dbReference>
<dbReference type="SUPFAM" id="SSF55874">
    <property type="entry name" value="ATPase domain of HSP90 chaperone/DNA topoisomerase II/histidine kinase"/>
    <property type="match status" value="1"/>
</dbReference>
<dbReference type="Proteomes" id="UP001302494">
    <property type="component" value="Chromosome"/>
</dbReference>
<protein>
    <recommendedName>
        <fullName evidence="2">histidine kinase</fullName>
        <ecNumber evidence="2">2.7.13.3</ecNumber>
    </recommendedName>
</protein>
<keyword evidence="7" id="KW-0902">Two-component regulatory system</keyword>
<comment type="catalytic activity">
    <reaction evidence="1">
        <text>ATP + protein L-histidine = ADP + protein N-phospho-L-histidine.</text>
        <dbReference type="EC" id="2.7.13.3"/>
    </reaction>
</comment>
<evidence type="ECO:0000259" key="10">
    <source>
        <dbReference type="PROSITE" id="PS50113"/>
    </source>
</evidence>
<keyword evidence="3" id="KW-0808">Transferase</keyword>
<feature type="domain" description="PAC" evidence="10">
    <location>
        <begin position="280"/>
        <end position="332"/>
    </location>
</feature>
<dbReference type="InterPro" id="IPR004358">
    <property type="entry name" value="Sig_transdc_His_kin-like_C"/>
</dbReference>
<sequence length="615" mass="67012">MAPIPAHRPVLLIWTHPEIQVLLRDALSAPSVDVRPVESLLSDNSIVSSGVQPYLPQFTLVSVEMGPQALATFAEAQAANNRFALVVIEGRSGDWEIVRDLAEELWNCDQTLRCIFCLPSNRTSWPHRLVVSRPEQWAILRVPFLGEEAFQLASCLSLPLPKPVPPAFDRATDSEEISCSSTPYLDIDAPNGEEATGALASARGELAASRYYVENILRSMADSLLVINADMTIGAVNPSLLNLLGYQENELIGQSPGLIFGEEFSQGAIIENLLLQGSVSGVESSFLTHEGQKITISVSGSMMQDLQGQFQGLVCVAQDITERKRMEEEKLQLHEQLMETSRQLGMAEVATGVLHNVGNVLNSINVSIGVITDLLKNSMVGDVGRISQLLDKHREDLGTYLSQNPKGKQVPHYLGKLSGQLKEEQRVALLELERLRENAGHAQQCVAAQQDLAKPNGMTEQVGVPEVIAEALAVNQKMLEETNVAVIQEFQEVPQLNVDKHQLLQILVDVIRNACQAMESAAQRHLIVRIKLIVGPPDSLCLEVQDTGSGIPPDDITKIFGQGYSTKYGGRGLSLHHGALMAKNMGGALRAQSEGLGQGATFFLDLPGNFHFPDL</sequence>
<dbReference type="EC" id="2.7.13.3" evidence="2"/>
<dbReference type="PANTHER" id="PTHR43065:SF46">
    <property type="entry name" value="C4-DICARBOXYLATE TRANSPORT SENSOR PROTEIN DCTB"/>
    <property type="match status" value="1"/>
</dbReference>
<dbReference type="PROSITE" id="PS50112">
    <property type="entry name" value="PAS"/>
    <property type="match status" value="1"/>
</dbReference>
<evidence type="ECO:0000256" key="4">
    <source>
        <dbReference type="ARBA" id="ARBA00022741"/>
    </source>
</evidence>
<evidence type="ECO:0000256" key="2">
    <source>
        <dbReference type="ARBA" id="ARBA00012438"/>
    </source>
</evidence>
<dbReference type="Gene3D" id="3.30.565.10">
    <property type="entry name" value="Histidine kinase-like ATPase, C-terminal domain"/>
    <property type="match status" value="1"/>
</dbReference>
<dbReference type="SMART" id="SM00387">
    <property type="entry name" value="HATPase_c"/>
    <property type="match status" value="1"/>
</dbReference>
<evidence type="ECO:0000256" key="6">
    <source>
        <dbReference type="ARBA" id="ARBA00022840"/>
    </source>
</evidence>
<dbReference type="CDD" id="cd00130">
    <property type="entry name" value="PAS"/>
    <property type="match status" value="1"/>
</dbReference>
<dbReference type="EMBL" id="CP116968">
    <property type="protein sequence ID" value="WNM61546.1"/>
    <property type="molecule type" value="Genomic_DNA"/>
</dbReference>
<evidence type="ECO:0000256" key="7">
    <source>
        <dbReference type="ARBA" id="ARBA00023012"/>
    </source>
</evidence>
<dbReference type="InterPro" id="IPR035965">
    <property type="entry name" value="PAS-like_dom_sf"/>
</dbReference>
<dbReference type="InterPro" id="IPR001610">
    <property type="entry name" value="PAC"/>
</dbReference>
<accession>A0AA96JZX3</accession>
<feature type="domain" description="PAS" evidence="9">
    <location>
        <begin position="209"/>
        <end position="255"/>
    </location>
</feature>
<dbReference type="GO" id="GO:0005524">
    <property type="term" value="F:ATP binding"/>
    <property type="evidence" value="ECO:0007669"/>
    <property type="project" value="UniProtKB-KW"/>
</dbReference>
<dbReference type="InterPro" id="IPR036890">
    <property type="entry name" value="HATPase_C_sf"/>
</dbReference>
<dbReference type="InterPro" id="IPR000700">
    <property type="entry name" value="PAS-assoc_C"/>
</dbReference>
<evidence type="ECO:0000313" key="12">
    <source>
        <dbReference type="Proteomes" id="UP001302494"/>
    </source>
</evidence>
<dbReference type="Pfam" id="PF13426">
    <property type="entry name" value="PAS_9"/>
    <property type="match status" value="1"/>
</dbReference>
<dbReference type="GO" id="GO:0000160">
    <property type="term" value="P:phosphorelay signal transduction system"/>
    <property type="evidence" value="ECO:0007669"/>
    <property type="project" value="UniProtKB-KW"/>
</dbReference>
<dbReference type="PANTHER" id="PTHR43065">
    <property type="entry name" value="SENSOR HISTIDINE KINASE"/>
    <property type="match status" value="1"/>
</dbReference>
<keyword evidence="6" id="KW-0067">ATP-binding</keyword>
<evidence type="ECO:0000256" key="3">
    <source>
        <dbReference type="ARBA" id="ARBA00022679"/>
    </source>
</evidence>
<proteinExistence type="predicted"/>
<dbReference type="NCBIfam" id="TIGR00229">
    <property type="entry name" value="sensory_box"/>
    <property type="match status" value="1"/>
</dbReference>
<dbReference type="AlphaFoldDB" id="A0AA96JZX3"/>
<keyword evidence="4" id="KW-0547">Nucleotide-binding</keyword>
<dbReference type="RefSeq" id="WP_312743859.1">
    <property type="nucleotide sequence ID" value="NZ_CP116968.1"/>
</dbReference>
<reference evidence="11 12" key="1">
    <citation type="submission" date="2023-01" db="EMBL/GenBank/DDBJ databases">
        <title>Cultivation and genomic characterization of new, ubiquitous marine nitrite-oxidizing bacteria from the Nitrospirales.</title>
        <authorList>
            <person name="Mueller A.J."/>
            <person name="Daebeler A."/>
            <person name="Herbold C.W."/>
            <person name="Kirkegaard R.H."/>
            <person name="Daims H."/>
        </authorList>
    </citation>
    <scope>NUCLEOTIDE SEQUENCE [LARGE SCALE GENOMIC DNA]</scope>
    <source>
        <strain evidence="11 12">DK</strain>
    </source>
</reference>
<dbReference type="SMART" id="SM00086">
    <property type="entry name" value="PAC"/>
    <property type="match status" value="1"/>
</dbReference>
<gene>
    <name evidence="11" type="ORF">PQG83_17575</name>
</gene>
<evidence type="ECO:0000256" key="5">
    <source>
        <dbReference type="ARBA" id="ARBA00022777"/>
    </source>
</evidence>
<dbReference type="InterPro" id="IPR000014">
    <property type="entry name" value="PAS"/>
</dbReference>
<evidence type="ECO:0000256" key="1">
    <source>
        <dbReference type="ARBA" id="ARBA00000085"/>
    </source>
</evidence>
<evidence type="ECO:0000259" key="8">
    <source>
        <dbReference type="PROSITE" id="PS50109"/>
    </source>
</evidence>
<dbReference type="SUPFAM" id="SSF55785">
    <property type="entry name" value="PYP-like sensor domain (PAS domain)"/>
    <property type="match status" value="1"/>
</dbReference>
<dbReference type="KEGG" id="nneo:PQG83_17575"/>
<dbReference type="Gene3D" id="3.30.450.20">
    <property type="entry name" value="PAS domain"/>
    <property type="match status" value="1"/>
</dbReference>
<dbReference type="GO" id="GO:0004673">
    <property type="term" value="F:protein histidine kinase activity"/>
    <property type="evidence" value="ECO:0007669"/>
    <property type="project" value="UniProtKB-EC"/>
</dbReference>
<keyword evidence="5" id="KW-0418">Kinase</keyword>
<dbReference type="InterPro" id="IPR003594">
    <property type="entry name" value="HATPase_dom"/>
</dbReference>
<evidence type="ECO:0000313" key="11">
    <source>
        <dbReference type="EMBL" id="WNM61546.1"/>
    </source>
</evidence>
<keyword evidence="12" id="KW-1185">Reference proteome</keyword>
<evidence type="ECO:0000259" key="9">
    <source>
        <dbReference type="PROSITE" id="PS50112"/>
    </source>
</evidence>